<organism evidence="1 2">
    <name type="scientific">Coemansia nantahalensis</name>
    <dbReference type="NCBI Taxonomy" id="2789366"/>
    <lineage>
        <taxon>Eukaryota</taxon>
        <taxon>Fungi</taxon>
        <taxon>Fungi incertae sedis</taxon>
        <taxon>Zoopagomycota</taxon>
        <taxon>Kickxellomycotina</taxon>
        <taxon>Kickxellomycetes</taxon>
        <taxon>Kickxellales</taxon>
        <taxon>Kickxellaceae</taxon>
        <taxon>Coemansia</taxon>
    </lineage>
</organism>
<sequence>MPPKKAKGSSSEAAIRAPRRCVEKAVLDYLVKANRPYSANDISSQLHGLVSPVQAKKVLNDLADEGRIQRKANGKQQIFYATQSDIEVPSVEEAEQEEEAIGELAQQVARLKDENKALSARLQGLTTALTDDQMRERTAELGREIKANEERLAQLRSGEVISPEDKAKIETEHETMVKHWKARKRMFKNIADTIGEGYPGKMSTLFEELGVETDEDVGANVSIIS</sequence>
<proteinExistence type="predicted"/>
<dbReference type="EMBL" id="JANBUJ010001586">
    <property type="protein sequence ID" value="KAJ2766847.1"/>
    <property type="molecule type" value="Genomic_DNA"/>
</dbReference>
<name>A0ACC1JTJ8_9FUNG</name>
<protein>
    <submittedName>
        <fullName evidence="1">PSMC3 interacting protein</fullName>
    </submittedName>
</protein>
<keyword evidence="2" id="KW-1185">Reference proteome</keyword>
<dbReference type="Proteomes" id="UP001140234">
    <property type="component" value="Unassembled WGS sequence"/>
</dbReference>
<gene>
    <name evidence="1" type="primary">PSMC3IP</name>
    <name evidence="1" type="ORF">IWQ57_004197</name>
</gene>
<evidence type="ECO:0000313" key="1">
    <source>
        <dbReference type="EMBL" id="KAJ2766847.1"/>
    </source>
</evidence>
<accession>A0ACC1JTJ8</accession>
<evidence type="ECO:0000313" key="2">
    <source>
        <dbReference type="Proteomes" id="UP001140234"/>
    </source>
</evidence>
<reference evidence="1" key="1">
    <citation type="submission" date="2022-07" db="EMBL/GenBank/DDBJ databases">
        <title>Phylogenomic reconstructions and comparative analyses of Kickxellomycotina fungi.</title>
        <authorList>
            <person name="Reynolds N.K."/>
            <person name="Stajich J.E."/>
            <person name="Barry K."/>
            <person name="Grigoriev I.V."/>
            <person name="Crous P."/>
            <person name="Smith M.E."/>
        </authorList>
    </citation>
    <scope>NUCLEOTIDE SEQUENCE</scope>
    <source>
        <strain evidence="1">CBS 109366</strain>
    </source>
</reference>
<comment type="caution">
    <text evidence="1">The sequence shown here is derived from an EMBL/GenBank/DDBJ whole genome shotgun (WGS) entry which is preliminary data.</text>
</comment>